<organism evidence="1 2">
    <name type="scientific">Rhizobium leguminosarum</name>
    <dbReference type="NCBI Taxonomy" id="384"/>
    <lineage>
        <taxon>Bacteria</taxon>
        <taxon>Pseudomonadati</taxon>
        <taxon>Pseudomonadota</taxon>
        <taxon>Alphaproteobacteria</taxon>
        <taxon>Hyphomicrobiales</taxon>
        <taxon>Rhizobiaceae</taxon>
        <taxon>Rhizobium/Agrobacterium group</taxon>
        <taxon>Rhizobium</taxon>
    </lineage>
</organism>
<dbReference type="Proteomes" id="UP000538507">
    <property type="component" value="Unassembled WGS sequence"/>
</dbReference>
<evidence type="ECO:0000313" key="1">
    <source>
        <dbReference type="EMBL" id="MBB4289361.1"/>
    </source>
</evidence>
<reference evidence="1 2" key="1">
    <citation type="submission" date="2020-08" db="EMBL/GenBank/DDBJ databases">
        <title>Genomic Encyclopedia of Type Strains, Phase IV (KMG-V): Genome sequencing to study the core and pangenomes of soil and plant-associated prokaryotes.</title>
        <authorList>
            <person name="Whitman W."/>
        </authorList>
    </citation>
    <scope>NUCLEOTIDE SEQUENCE [LARGE SCALE GENOMIC DNA]</scope>
    <source>
        <strain evidence="1 2">SEMIA 415</strain>
    </source>
</reference>
<gene>
    <name evidence="1" type="ORF">GGE16_001377</name>
</gene>
<dbReference type="RefSeq" id="WP_183606480.1">
    <property type="nucleotide sequence ID" value="NZ_JACHAZ010000002.1"/>
</dbReference>
<sequence>MANFYYVYFKKRDDAEIKKAFGKALDWYRIDTTTYFLYSTSVAEKLYSRFSPFVLDERGKEGNILFAIDVKERPGWEWLKKINAHCYRSFSVRTSYDVNRALDVSLLAVARECSRPDALISHAKSFPFPSPIFARA</sequence>
<evidence type="ECO:0000313" key="2">
    <source>
        <dbReference type="Proteomes" id="UP000538507"/>
    </source>
</evidence>
<protein>
    <submittedName>
        <fullName evidence="1">Uncharacterized protein</fullName>
    </submittedName>
</protein>
<dbReference type="AlphaFoldDB" id="A0AAE2SVA4"/>
<proteinExistence type="predicted"/>
<name>A0AAE2SVA4_RHILE</name>
<dbReference type="EMBL" id="JACIGO010000001">
    <property type="protein sequence ID" value="MBB4289361.1"/>
    <property type="molecule type" value="Genomic_DNA"/>
</dbReference>
<accession>A0AAE2SVA4</accession>
<comment type="caution">
    <text evidence="1">The sequence shown here is derived from an EMBL/GenBank/DDBJ whole genome shotgun (WGS) entry which is preliminary data.</text>
</comment>